<dbReference type="EMBL" id="BAABHJ010000005">
    <property type="protein sequence ID" value="GAA4606102.1"/>
    <property type="molecule type" value="Genomic_DNA"/>
</dbReference>
<evidence type="ECO:0000313" key="2">
    <source>
        <dbReference type="EMBL" id="GAA4606102.1"/>
    </source>
</evidence>
<feature type="compositionally biased region" description="Basic and acidic residues" evidence="1">
    <location>
        <begin position="143"/>
        <end position="167"/>
    </location>
</feature>
<dbReference type="SUPFAM" id="SSF55486">
    <property type="entry name" value="Metalloproteases ('zincins'), catalytic domain"/>
    <property type="match status" value="1"/>
</dbReference>
<evidence type="ECO:0000313" key="3">
    <source>
        <dbReference type="Proteomes" id="UP001500212"/>
    </source>
</evidence>
<dbReference type="InterPro" id="IPR024079">
    <property type="entry name" value="MetalloPept_cat_dom_sf"/>
</dbReference>
<feature type="region of interest" description="Disordered" evidence="1">
    <location>
        <begin position="104"/>
        <end position="173"/>
    </location>
</feature>
<organism evidence="2 3">
    <name type="scientific">Actinoallomurus liliacearum</name>
    <dbReference type="NCBI Taxonomy" id="1080073"/>
    <lineage>
        <taxon>Bacteria</taxon>
        <taxon>Bacillati</taxon>
        <taxon>Actinomycetota</taxon>
        <taxon>Actinomycetes</taxon>
        <taxon>Streptosporangiales</taxon>
        <taxon>Thermomonosporaceae</taxon>
        <taxon>Actinoallomurus</taxon>
    </lineage>
</organism>
<feature type="region of interest" description="Disordered" evidence="1">
    <location>
        <begin position="1"/>
        <end position="58"/>
    </location>
</feature>
<feature type="compositionally biased region" description="Basic and acidic residues" evidence="1">
    <location>
        <begin position="120"/>
        <end position="131"/>
    </location>
</feature>
<gene>
    <name evidence="2" type="ORF">GCM10023195_21600</name>
</gene>
<proteinExistence type="predicted"/>
<comment type="caution">
    <text evidence="2">The sequence shown here is derived from an EMBL/GenBank/DDBJ whole genome shotgun (WGS) entry which is preliminary data.</text>
</comment>
<protein>
    <submittedName>
        <fullName evidence="2">Uncharacterized protein</fullName>
    </submittedName>
</protein>
<dbReference type="Proteomes" id="UP001500212">
    <property type="component" value="Unassembled WGS sequence"/>
</dbReference>
<name>A0ABP8TH66_9ACTN</name>
<dbReference type="Gene3D" id="3.40.390.10">
    <property type="entry name" value="Collagenase (Catalytic Domain)"/>
    <property type="match status" value="1"/>
</dbReference>
<feature type="compositionally biased region" description="Basic and acidic residues" evidence="1">
    <location>
        <begin position="8"/>
        <end position="41"/>
    </location>
</feature>
<reference evidence="3" key="1">
    <citation type="journal article" date="2019" name="Int. J. Syst. Evol. Microbiol.">
        <title>The Global Catalogue of Microorganisms (GCM) 10K type strain sequencing project: providing services to taxonomists for standard genome sequencing and annotation.</title>
        <authorList>
            <consortium name="The Broad Institute Genomics Platform"/>
            <consortium name="The Broad Institute Genome Sequencing Center for Infectious Disease"/>
            <person name="Wu L."/>
            <person name="Ma J."/>
        </authorList>
    </citation>
    <scope>NUCLEOTIDE SEQUENCE [LARGE SCALE GENOMIC DNA]</scope>
    <source>
        <strain evidence="3">JCM 17938</strain>
    </source>
</reference>
<keyword evidence="3" id="KW-1185">Reference proteome</keyword>
<accession>A0ABP8TH66</accession>
<evidence type="ECO:0000256" key="1">
    <source>
        <dbReference type="SAM" id="MobiDB-lite"/>
    </source>
</evidence>
<sequence length="407" mass="45930">MPGFEFIGRQDLEEAEEPHAECDKDEHDGKDEHGRRVTRPPERRRRGGRTGPQNRPHRAVEVAAVGRRISGAWDDGWPHARLRFGVAEARGRVMRYRVNRRQQLEAPAADSRTGRHRRSKDSAGDADRTAAADRPVARPRRLQPRDALGRFRKLRPDEQRRLTDRADTPLPERPVERRYTWRDFELDDELPRAAPHRPDAPDLRDGRRHCGSLEDVLYRQWPADGAPVSPDVVRAVDSLAELPDVLKDKLAESLNGIYVGSGGVPDLDDMAYLRGEPLPSGKATWDICAGAYGDRTIVVGDRPSPTPDVMLHEIGHALDDIDGRMTDEGGRQWQSDTPEFRALYAQCLPHLESAFHRQAEDLGRHEFFADAFAAIASHQRPALVDMLGGDTRTALNVMLFFNRKYGI</sequence>